<dbReference type="GO" id="GO:0010333">
    <property type="term" value="F:terpene synthase activity"/>
    <property type="evidence" value="ECO:0007669"/>
    <property type="project" value="InterPro"/>
</dbReference>
<gene>
    <name evidence="2" type="ORF">BDV29DRAFT_200636</name>
</gene>
<protein>
    <submittedName>
        <fullName evidence="2">Terpenoid cyclases/protein prenyltransferase alpha-alpha toroid</fullName>
    </submittedName>
</protein>
<evidence type="ECO:0000313" key="3">
    <source>
        <dbReference type="Proteomes" id="UP000326565"/>
    </source>
</evidence>
<dbReference type="InterPro" id="IPR008930">
    <property type="entry name" value="Terpenoid_cyclase/PrenylTrfase"/>
</dbReference>
<dbReference type="Gene3D" id="1.50.10.20">
    <property type="match status" value="1"/>
</dbReference>
<dbReference type="PANTHER" id="PTHR31739">
    <property type="entry name" value="ENT-COPALYL DIPHOSPHATE SYNTHASE, CHLOROPLASTIC"/>
    <property type="match status" value="1"/>
</dbReference>
<name>A0A5N5X992_9EURO</name>
<accession>A0A5N5X992</accession>
<dbReference type="Gene3D" id="1.50.10.160">
    <property type="match status" value="1"/>
</dbReference>
<dbReference type="InterPro" id="IPR050148">
    <property type="entry name" value="Terpene_synthase-like"/>
</dbReference>
<dbReference type="GO" id="GO:0000287">
    <property type="term" value="F:magnesium ion binding"/>
    <property type="evidence" value="ECO:0007669"/>
    <property type="project" value="TreeGrafter"/>
</dbReference>
<dbReference type="SMR" id="A0A5N5X992"/>
<dbReference type="GO" id="GO:0016102">
    <property type="term" value="P:diterpenoid biosynthetic process"/>
    <property type="evidence" value="ECO:0007669"/>
    <property type="project" value="TreeGrafter"/>
</dbReference>
<dbReference type="PANTHER" id="PTHR31739:SF25">
    <property type="entry name" value="(E,E)-GERANYLLINALOOL SYNTHASE"/>
    <property type="match status" value="1"/>
</dbReference>
<proteinExistence type="inferred from homology"/>
<dbReference type="GO" id="GO:0016740">
    <property type="term" value="F:transferase activity"/>
    <property type="evidence" value="ECO:0007669"/>
    <property type="project" value="UniProtKB-KW"/>
</dbReference>
<dbReference type="Proteomes" id="UP000326565">
    <property type="component" value="Unassembled WGS sequence"/>
</dbReference>
<organism evidence="2 3">
    <name type="scientific">Aspergillus leporis</name>
    <dbReference type="NCBI Taxonomy" id="41062"/>
    <lineage>
        <taxon>Eukaryota</taxon>
        <taxon>Fungi</taxon>
        <taxon>Dikarya</taxon>
        <taxon>Ascomycota</taxon>
        <taxon>Pezizomycotina</taxon>
        <taxon>Eurotiomycetes</taxon>
        <taxon>Eurotiomycetidae</taxon>
        <taxon>Eurotiales</taxon>
        <taxon>Aspergillaceae</taxon>
        <taxon>Aspergillus</taxon>
        <taxon>Aspergillus subgen. Circumdati</taxon>
    </lineage>
</organism>
<dbReference type="OrthoDB" id="2343925at2759"/>
<dbReference type="AlphaFoldDB" id="A0A5N5X992"/>
<dbReference type="EMBL" id="ML732188">
    <property type="protein sequence ID" value="KAB8075892.1"/>
    <property type="molecule type" value="Genomic_DNA"/>
</dbReference>
<keyword evidence="2" id="KW-0808">Transferase</keyword>
<comment type="similarity">
    <text evidence="1">Belongs to the terpene synthase family.</text>
</comment>
<keyword evidence="3" id="KW-1185">Reference proteome</keyword>
<reference evidence="2 3" key="1">
    <citation type="submission" date="2019-04" db="EMBL/GenBank/DDBJ databases">
        <title>Friends and foes A comparative genomics study of 23 Aspergillus species from section Flavi.</title>
        <authorList>
            <consortium name="DOE Joint Genome Institute"/>
            <person name="Kjaerbolling I."/>
            <person name="Vesth T."/>
            <person name="Frisvad J.C."/>
            <person name="Nybo J.L."/>
            <person name="Theobald S."/>
            <person name="Kildgaard S."/>
            <person name="Isbrandt T."/>
            <person name="Kuo A."/>
            <person name="Sato A."/>
            <person name="Lyhne E.K."/>
            <person name="Kogle M.E."/>
            <person name="Wiebenga A."/>
            <person name="Kun R.S."/>
            <person name="Lubbers R.J."/>
            <person name="Makela M.R."/>
            <person name="Barry K."/>
            <person name="Chovatia M."/>
            <person name="Clum A."/>
            <person name="Daum C."/>
            <person name="Haridas S."/>
            <person name="He G."/>
            <person name="LaButti K."/>
            <person name="Lipzen A."/>
            <person name="Mondo S."/>
            <person name="Riley R."/>
            <person name="Salamov A."/>
            <person name="Simmons B.A."/>
            <person name="Magnuson J.K."/>
            <person name="Henrissat B."/>
            <person name="Mortensen U.H."/>
            <person name="Larsen T.O."/>
            <person name="Devries R.P."/>
            <person name="Grigoriev I.V."/>
            <person name="Machida M."/>
            <person name="Baker S.E."/>
            <person name="Andersen M.R."/>
        </authorList>
    </citation>
    <scope>NUCLEOTIDE SEQUENCE [LARGE SCALE GENOMIC DNA]</scope>
    <source>
        <strain evidence="2 3">CBS 151.66</strain>
    </source>
</reference>
<evidence type="ECO:0000256" key="1">
    <source>
        <dbReference type="ARBA" id="ARBA00006333"/>
    </source>
</evidence>
<sequence length="686" mass="75944">MNELLSRLTLEDGEFGFMSCAVYDTAWVSMVAKPTGQGKKIWLFPECFKYVLDTQQTDGSWPSYAAPVDGILNTAASLLALKAHQAHPYQMTEYSSDLLQARATSAAKALAKLLHVWDIESCDHVGFEILVPRMLSLLDKEGYSFDFPGRNALMELNQLKLARFDPAYLYTPAKLTAVHSLEAFIGQIDFDRVRHHKTNGGYMGSPSSTAACLAHASAWDEESEAFLRRVFLAGSGRGTGGMPSAFPSTYFELTWVMSTLLEGGLTVHDIGHERAARIVTFLRAAMDQHGGRLGFAQGMEVDVDDTAKALLTLSLLGQPAPHVGLLKTFEGETHFKTYQHERNPSLSANCNVLMALLHQPEVATLTPQIIKAASFIRKAWWNGALYDKWNTSEFYPMMLIAEAFSTLLRVWDQDKLVALPLTFITDALLVTLYQVVSRLLVSQNADGSWGPEYSGEVTAYAILALWKASIVPGARGLAEQIHRALRNGREFLRNASTGTGPAAHLWIEKVTYRSVALQEAYMLAAVKVSSPEESLPTLSNRGLSLSPIETANVHQLGLDCFGTPLFEPTEAWKLQAAYMESRLFRPYLQRLIDEVVPGKFEDDPALEIIPFIWTACNYAAPRPCSTTQLRQKIGGHLIQSLLEQSRYQAALKLELPDIQAQTMEALIRAKERGLLTPVVRSTVNLA</sequence>
<evidence type="ECO:0000313" key="2">
    <source>
        <dbReference type="EMBL" id="KAB8075892.1"/>
    </source>
</evidence>
<dbReference type="SUPFAM" id="SSF48239">
    <property type="entry name" value="Terpenoid cyclases/Protein prenyltransferases"/>
    <property type="match status" value="2"/>
</dbReference>